<feature type="domain" description="DHHA1" evidence="7">
    <location>
        <begin position="359"/>
        <end position="448"/>
    </location>
</feature>
<dbReference type="Gene3D" id="3.10.310.30">
    <property type="match status" value="1"/>
</dbReference>
<dbReference type="GO" id="GO:0008409">
    <property type="term" value="F:5'-3' exonuclease activity"/>
    <property type="evidence" value="ECO:0007669"/>
    <property type="project" value="InterPro"/>
</dbReference>
<evidence type="ECO:0000256" key="3">
    <source>
        <dbReference type="ARBA" id="ARBA00022722"/>
    </source>
</evidence>
<dbReference type="Pfam" id="PF17768">
    <property type="entry name" value="RecJ_OB"/>
    <property type="match status" value="1"/>
</dbReference>
<dbReference type="EMBL" id="JYFQ01000165">
    <property type="protein sequence ID" value="KKZ10856.1"/>
    <property type="molecule type" value="Genomic_DNA"/>
</dbReference>
<reference evidence="9 10" key="2">
    <citation type="submission" date="2015-05" db="EMBL/GenBank/DDBJ databases">
        <title>Lifestyle Evolution in Cyanobacterial Symbionts of Sponges.</title>
        <authorList>
            <person name="Burgsdorf I."/>
            <person name="Slaby B.M."/>
            <person name="Handley K.M."/>
            <person name="Haber M."/>
            <person name="Blom J."/>
            <person name="Marshall C.W."/>
            <person name="Gilbert J.A."/>
            <person name="Hentschel U."/>
            <person name="Steindler L."/>
        </authorList>
    </citation>
    <scope>NUCLEOTIDE SEQUENCE [LARGE SCALE GENOMIC DNA]</scope>
    <source>
        <strain evidence="9">15L</strain>
    </source>
</reference>
<evidence type="ECO:0000313" key="10">
    <source>
        <dbReference type="Proteomes" id="UP000035037"/>
    </source>
</evidence>
<dbReference type="InterPro" id="IPR038763">
    <property type="entry name" value="DHH_sf"/>
</dbReference>
<dbReference type="InterPro" id="IPR001667">
    <property type="entry name" value="DDH_dom"/>
</dbReference>
<evidence type="ECO:0000256" key="1">
    <source>
        <dbReference type="ARBA" id="ARBA00005915"/>
    </source>
</evidence>
<dbReference type="PANTHER" id="PTHR30255">
    <property type="entry name" value="SINGLE-STRANDED-DNA-SPECIFIC EXONUCLEASE RECJ"/>
    <property type="match status" value="1"/>
</dbReference>
<dbReference type="SUPFAM" id="SSF64182">
    <property type="entry name" value="DHH phosphoesterases"/>
    <property type="match status" value="1"/>
</dbReference>
<keyword evidence="9" id="KW-0238">DNA-binding</keyword>
<dbReference type="InterPro" id="IPR004610">
    <property type="entry name" value="RecJ"/>
</dbReference>
<dbReference type="Pfam" id="PF01368">
    <property type="entry name" value="DHH"/>
    <property type="match status" value="1"/>
</dbReference>
<accession>A0A0G8ASH0</accession>
<feature type="domain" description="DDH" evidence="6">
    <location>
        <begin position="86"/>
        <end position="215"/>
    </location>
</feature>
<gene>
    <name evidence="9" type="ORF">TQ37_08185</name>
</gene>
<dbReference type="GO" id="GO:0003677">
    <property type="term" value="F:DNA binding"/>
    <property type="evidence" value="ECO:0007669"/>
    <property type="project" value="UniProtKB-KW"/>
</dbReference>
<evidence type="ECO:0000259" key="7">
    <source>
        <dbReference type="Pfam" id="PF02272"/>
    </source>
</evidence>
<dbReference type="NCBIfam" id="TIGR00644">
    <property type="entry name" value="recJ"/>
    <property type="match status" value="1"/>
</dbReference>
<keyword evidence="5" id="KW-0269">Exonuclease</keyword>
<evidence type="ECO:0000259" key="6">
    <source>
        <dbReference type="Pfam" id="PF01368"/>
    </source>
</evidence>
<dbReference type="PANTHER" id="PTHR30255:SF2">
    <property type="entry name" value="SINGLE-STRANDED-DNA-SPECIFIC EXONUCLEASE RECJ"/>
    <property type="match status" value="1"/>
</dbReference>
<dbReference type="InterPro" id="IPR041122">
    <property type="entry name" value="RecJ_OB"/>
</dbReference>
<comment type="caution">
    <text evidence="9">The sequence shown here is derived from an EMBL/GenBank/DDBJ whole genome shotgun (WGS) entry which is preliminary data.</text>
</comment>
<dbReference type="Pfam" id="PF02272">
    <property type="entry name" value="DHHA1"/>
    <property type="match status" value="1"/>
</dbReference>
<keyword evidence="3" id="KW-0540">Nuclease</keyword>
<evidence type="ECO:0000259" key="8">
    <source>
        <dbReference type="Pfam" id="PF17768"/>
    </source>
</evidence>
<dbReference type="Gene3D" id="3.90.1640.30">
    <property type="match status" value="1"/>
</dbReference>
<dbReference type="GO" id="GO:0006281">
    <property type="term" value="P:DNA repair"/>
    <property type="evidence" value="ECO:0007669"/>
    <property type="project" value="InterPro"/>
</dbReference>
<dbReference type="AlphaFoldDB" id="A0A0G8ASH0"/>
<sequence>MSVSEHQREPQPWRLPEALPGGELQLAEQLGLPRALVAVLRRRGYSDQAIVDILEPAPAPPPEQHFPDLPQAVERLQQAIAGGETVAVCGDYDADGMTSTALLTGVVQRLGGVATAAIPSRMEEGYGLNPAMVERLHEEGAGLLVTVDNGISATPALERAQALGVEVIVTDHHAIPAQRPPYLALLHPALTPAESPYRTLAGVGLAYLLARCLCKHNPAALAGSRDLFCIGTVADMAPLHGVNRLWLRHGLARLHQSCLPGIQALIRSAGLAKRPLDEEDIGFHLAPRINAVGRLGDPRHVVELLTTPSEQQAMAMARFCEDLNQQRRELCAAIEAEALTLLAADGIAPGVRVPPFLLLAQNHWHHGVIGIVAARLMERFDRPVALLAGDDKGRFRASVRAPRWFAVDAALQACGELLEVFGGHPAAGGFTVASHQVAHLQERLEQRAATALRQGGSAAMIAPEAHLDLGRINGAFLATLRSLAPFGVGHPVPLFWARHCRVIRQQGLRGGHRRFELAYGEARFPAIAWRWPHGPAPQQVDVAFRIAWDRRGAQPRLQLEVEALRAAQREVVLRKQGRRYWCCRRPGGIQLRNASGQCLTVPWPLPEHVAPDPDARQPPLHPYVRQLAIQAATDLGLAI</sequence>
<name>A0A0G8ASH0_9SYNE</name>
<dbReference type="InterPro" id="IPR003156">
    <property type="entry name" value="DHHA1_dom"/>
</dbReference>
<dbReference type="Proteomes" id="UP000035037">
    <property type="component" value="Unassembled WGS sequence"/>
</dbReference>
<reference evidence="9 10" key="1">
    <citation type="submission" date="2015-02" db="EMBL/GenBank/DDBJ databases">
        <authorList>
            <person name="Slaby B."/>
            <person name="Hentschel U."/>
        </authorList>
    </citation>
    <scope>NUCLEOTIDE SEQUENCE [LARGE SCALE GENOMIC DNA]</scope>
    <source>
        <strain evidence="9">15L</strain>
    </source>
</reference>
<protein>
    <recommendedName>
        <fullName evidence="2">Single-stranded-DNA-specific exonuclease RecJ</fullName>
    </recommendedName>
</protein>
<evidence type="ECO:0000313" key="9">
    <source>
        <dbReference type="EMBL" id="KKZ10856.1"/>
    </source>
</evidence>
<dbReference type="InterPro" id="IPR051673">
    <property type="entry name" value="SSDNA_exonuclease_RecJ"/>
</dbReference>
<evidence type="ECO:0000256" key="5">
    <source>
        <dbReference type="ARBA" id="ARBA00022839"/>
    </source>
</evidence>
<evidence type="ECO:0000256" key="2">
    <source>
        <dbReference type="ARBA" id="ARBA00019841"/>
    </source>
</evidence>
<feature type="domain" description="RecJ OB" evidence="8">
    <location>
        <begin position="465"/>
        <end position="562"/>
    </location>
</feature>
<evidence type="ECO:0000256" key="4">
    <source>
        <dbReference type="ARBA" id="ARBA00022801"/>
    </source>
</evidence>
<organism evidence="9 10">
    <name type="scientific">Candidatus Synechococcus spongiarum 15L</name>
    <dbReference type="NCBI Taxonomy" id="1608419"/>
    <lineage>
        <taxon>Bacteria</taxon>
        <taxon>Bacillati</taxon>
        <taxon>Cyanobacteriota</taxon>
        <taxon>Cyanophyceae</taxon>
        <taxon>Synechococcales</taxon>
        <taxon>Synechococcaceae</taxon>
        <taxon>Synechococcus</taxon>
    </lineage>
</organism>
<keyword evidence="4" id="KW-0378">Hydrolase</keyword>
<proteinExistence type="inferred from homology"/>
<dbReference type="GO" id="GO:0006310">
    <property type="term" value="P:DNA recombination"/>
    <property type="evidence" value="ECO:0007669"/>
    <property type="project" value="InterPro"/>
</dbReference>
<dbReference type="PATRIC" id="fig|1608419.3.peg.797"/>
<comment type="similarity">
    <text evidence="1">Belongs to the RecJ family.</text>
</comment>